<evidence type="ECO:0008006" key="3">
    <source>
        <dbReference type="Google" id="ProtNLM"/>
    </source>
</evidence>
<gene>
    <name evidence="1" type="ORF">HaLaN_14505</name>
</gene>
<evidence type="ECO:0000313" key="1">
    <source>
        <dbReference type="EMBL" id="GFH17801.1"/>
    </source>
</evidence>
<proteinExistence type="predicted"/>
<protein>
    <recommendedName>
        <fullName evidence="3">Metallophos domain-containing protein</fullName>
    </recommendedName>
</protein>
<accession>A0A699Z6Q9</accession>
<feature type="non-terminal residue" evidence="1">
    <location>
        <position position="1"/>
    </location>
</feature>
<dbReference type="AlphaFoldDB" id="A0A699Z6Q9"/>
<evidence type="ECO:0000313" key="2">
    <source>
        <dbReference type="Proteomes" id="UP000485058"/>
    </source>
</evidence>
<sequence>MALKQLAAEGIQVPLVLCGHMHHRLYGGKQLRRMVHVDPGFGQVTLNAAVVPRAKAPPPESAATRAEAQKRAALATAGLLSWRHFLVVQLEEGQAVLAKNVWVEVEVLADADAPRAAVAAEESRCSMAWDIKGSHASASNCTSSNST</sequence>
<dbReference type="PANTHER" id="PTHR35769">
    <property type="entry name" value="CALCINEURIN-LIKE METALLO-PHOSPHOESTERASE SUPERFAMILY PROTEIN"/>
    <property type="match status" value="1"/>
</dbReference>
<reference evidence="1 2" key="1">
    <citation type="submission" date="2020-02" db="EMBL/GenBank/DDBJ databases">
        <title>Draft genome sequence of Haematococcus lacustris strain NIES-144.</title>
        <authorList>
            <person name="Morimoto D."/>
            <person name="Nakagawa S."/>
            <person name="Yoshida T."/>
            <person name="Sawayama S."/>
        </authorList>
    </citation>
    <scope>NUCLEOTIDE SEQUENCE [LARGE SCALE GENOMIC DNA]</scope>
    <source>
        <strain evidence="1 2">NIES-144</strain>
    </source>
</reference>
<organism evidence="1 2">
    <name type="scientific">Haematococcus lacustris</name>
    <name type="common">Green alga</name>
    <name type="synonym">Haematococcus pluvialis</name>
    <dbReference type="NCBI Taxonomy" id="44745"/>
    <lineage>
        <taxon>Eukaryota</taxon>
        <taxon>Viridiplantae</taxon>
        <taxon>Chlorophyta</taxon>
        <taxon>core chlorophytes</taxon>
        <taxon>Chlorophyceae</taxon>
        <taxon>CS clade</taxon>
        <taxon>Chlamydomonadales</taxon>
        <taxon>Haematococcaceae</taxon>
        <taxon>Haematococcus</taxon>
    </lineage>
</organism>
<dbReference type="InterPro" id="IPR027629">
    <property type="entry name" value="DevT-like"/>
</dbReference>
<dbReference type="EMBL" id="BLLF01001203">
    <property type="protein sequence ID" value="GFH17801.1"/>
    <property type="molecule type" value="Genomic_DNA"/>
</dbReference>
<dbReference type="PANTHER" id="PTHR35769:SF2">
    <property type="entry name" value="CALCINEURIN-LIKE METALLO-PHOSPHOESTERASE SUPERFAMILY PROTEIN"/>
    <property type="match status" value="1"/>
</dbReference>
<comment type="caution">
    <text evidence="1">The sequence shown here is derived from an EMBL/GenBank/DDBJ whole genome shotgun (WGS) entry which is preliminary data.</text>
</comment>
<keyword evidence="2" id="KW-1185">Reference proteome</keyword>
<dbReference type="Proteomes" id="UP000485058">
    <property type="component" value="Unassembled WGS sequence"/>
</dbReference>
<name>A0A699Z6Q9_HAELA</name>